<feature type="domain" description="Nucleoplasmin-like" evidence="1">
    <location>
        <begin position="7"/>
        <end position="73"/>
    </location>
</feature>
<proteinExistence type="predicted"/>
<dbReference type="ExpressionAtlas" id="A0A2K3M0Y8">
    <property type="expression patterns" value="baseline"/>
</dbReference>
<dbReference type="InterPro" id="IPR041232">
    <property type="entry name" value="NPL"/>
</dbReference>
<evidence type="ECO:0000313" key="2">
    <source>
        <dbReference type="EMBL" id="PNX84449.1"/>
    </source>
</evidence>
<dbReference type="Proteomes" id="UP000236291">
    <property type="component" value="Unassembled WGS sequence"/>
</dbReference>
<comment type="caution">
    <text evidence="2">The sequence shown here is derived from an EMBL/GenBank/DDBJ whole genome shotgun (WGS) entry which is preliminary data.</text>
</comment>
<organism evidence="2 3">
    <name type="scientific">Trifolium pratense</name>
    <name type="common">Red clover</name>
    <dbReference type="NCBI Taxonomy" id="57577"/>
    <lineage>
        <taxon>Eukaryota</taxon>
        <taxon>Viridiplantae</taxon>
        <taxon>Streptophyta</taxon>
        <taxon>Embryophyta</taxon>
        <taxon>Tracheophyta</taxon>
        <taxon>Spermatophyta</taxon>
        <taxon>Magnoliopsida</taxon>
        <taxon>eudicotyledons</taxon>
        <taxon>Gunneridae</taxon>
        <taxon>Pentapetalae</taxon>
        <taxon>rosids</taxon>
        <taxon>fabids</taxon>
        <taxon>Fabales</taxon>
        <taxon>Fabaceae</taxon>
        <taxon>Papilionoideae</taxon>
        <taxon>50 kb inversion clade</taxon>
        <taxon>NPAAA clade</taxon>
        <taxon>Hologalegina</taxon>
        <taxon>IRL clade</taxon>
        <taxon>Trifolieae</taxon>
        <taxon>Trifolium</taxon>
    </lineage>
</organism>
<dbReference type="AlphaFoldDB" id="A0A2K3M0Y8"/>
<name>A0A2K3M0Y8_TRIPR</name>
<dbReference type="Gene3D" id="2.60.120.340">
    <property type="entry name" value="Nucleoplasmin core domain"/>
    <property type="match status" value="1"/>
</dbReference>
<gene>
    <name evidence="2" type="ORF">L195_g040510</name>
</gene>
<protein>
    <submittedName>
        <fullName evidence="2">Histone deacetylase hdt1-like protein</fullName>
    </submittedName>
</protein>
<sequence length="73" mass="8033">MWSQRTSTEVKSGESLKVEPEDDKIIHLSAACLGEVSKDKGGEPVSLYVKIDNQKLQLGTLSSEKIPQISFDL</sequence>
<evidence type="ECO:0000259" key="1">
    <source>
        <dbReference type="Pfam" id="PF17800"/>
    </source>
</evidence>
<dbReference type="Pfam" id="PF17800">
    <property type="entry name" value="NPL"/>
    <property type="match status" value="1"/>
</dbReference>
<feature type="non-terminal residue" evidence="2">
    <location>
        <position position="73"/>
    </location>
</feature>
<accession>A0A2K3M0Y8</accession>
<evidence type="ECO:0000313" key="3">
    <source>
        <dbReference type="Proteomes" id="UP000236291"/>
    </source>
</evidence>
<reference evidence="2 3" key="2">
    <citation type="journal article" date="2017" name="Front. Plant Sci.">
        <title>Gene Classification and Mining of Molecular Markers Useful in Red Clover (Trifolium pratense) Breeding.</title>
        <authorList>
            <person name="Istvanek J."/>
            <person name="Dluhosova J."/>
            <person name="Dluhos P."/>
            <person name="Patkova L."/>
            <person name="Nedelnik J."/>
            <person name="Repkova J."/>
        </authorList>
    </citation>
    <scope>NUCLEOTIDE SEQUENCE [LARGE SCALE GENOMIC DNA]</scope>
    <source>
        <strain evidence="3">cv. Tatra</strain>
        <tissue evidence="2">Young leaves</tissue>
    </source>
</reference>
<reference evidence="2 3" key="1">
    <citation type="journal article" date="2014" name="Am. J. Bot.">
        <title>Genome assembly and annotation for red clover (Trifolium pratense; Fabaceae).</title>
        <authorList>
            <person name="Istvanek J."/>
            <person name="Jaros M."/>
            <person name="Krenek A."/>
            <person name="Repkova J."/>
        </authorList>
    </citation>
    <scope>NUCLEOTIDE SEQUENCE [LARGE SCALE GENOMIC DNA]</scope>
    <source>
        <strain evidence="3">cv. Tatra</strain>
        <tissue evidence="2">Young leaves</tissue>
    </source>
</reference>
<dbReference type="EMBL" id="ASHM01046377">
    <property type="protein sequence ID" value="PNX84449.1"/>
    <property type="molecule type" value="Genomic_DNA"/>
</dbReference>